<gene>
    <name evidence="1" type="primary">P0689H05.30</name>
</gene>
<protein>
    <submittedName>
        <fullName evidence="1">Uncharacterized protein</fullName>
    </submittedName>
</protein>
<reference evidence="2" key="2">
    <citation type="journal article" date="2008" name="Nucleic Acids Res.">
        <title>The rice annotation project database (RAP-DB): 2008 update.</title>
        <authorList>
            <consortium name="The rice annotation project (RAP)"/>
        </authorList>
    </citation>
    <scope>GENOME REANNOTATION</scope>
    <source>
        <strain evidence="2">cv. Nipponbare</strain>
    </source>
</reference>
<organism evidence="1 2">
    <name type="scientific">Oryza sativa subsp. japonica</name>
    <name type="common">Rice</name>
    <dbReference type="NCBI Taxonomy" id="39947"/>
    <lineage>
        <taxon>Eukaryota</taxon>
        <taxon>Viridiplantae</taxon>
        <taxon>Streptophyta</taxon>
        <taxon>Embryophyta</taxon>
        <taxon>Tracheophyta</taxon>
        <taxon>Spermatophyta</taxon>
        <taxon>Magnoliopsida</taxon>
        <taxon>Liliopsida</taxon>
        <taxon>Poales</taxon>
        <taxon>Poaceae</taxon>
        <taxon>BOP clade</taxon>
        <taxon>Oryzoideae</taxon>
        <taxon>Oryzeae</taxon>
        <taxon>Oryzinae</taxon>
        <taxon>Oryza</taxon>
        <taxon>Oryza sativa</taxon>
    </lineage>
</organism>
<sequence>MATDTGNVNTSTAASGFGGFSFGVAVDGAGNPVDGSGCLDHGFALKWGLRFPRQLYRLGILPDVP</sequence>
<accession>Q6Z5J3</accession>
<dbReference type="EMBL" id="AP005114">
    <property type="protein sequence ID" value="BAD17273.1"/>
    <property type="molecule type" value="Genomic_DNA"/>
</dbReference>
<reference evidence="2" key="1">
    <citation type="journal article" date="2005" name="Nature">
        <title>The map-based sequence of the rice genome.</title>
        <authorList>
            <consortium name="International rice genome sequencing project (IRGSP)"/>
            <person name="Matsumoto T."/>
            <person name="Wu J."/>
            <person name="Kanamori H."/>
            <person name="Katayose Y."/>
            <person name="Fujisawa M."/>
            <person name="Namiki N."/>
            <person name="Mizuno H."/>
            <person name="Yamamoto K."/>
            <person name="Antonio B.A."/>
            <person name="Baba T."/>
            <person name="Sakata K."/>
            <person name="Nagamura Y."/>
            <person name="Aoki H."/>
            <person name="Arikawa K."/>
            <person name="Arita K."/>
            <person name="Bito T."/>
            <person name="Chiden Y."/>
            <person name="Fujitsuka N."/>
            <person name="Fukunaka R."/>
            <person name="Hamada M."/>
            <person name="Harada C."/>
            <person name="Hayashi A."/>
            <person name="Hijishita S."/>
            <person name="Honda M."/>
            <person name="Hosokawa S."/>
            <person name="Ichikawa Y."/>
            <person name="Idonuma A."/>
            <person name="Iijima M."/>
            <person name="Ikeda M."/>
            <person name="Ikeno M."/>
            <person name="Ito K."/>
            <person name="Ito S."/>
            <person name="Ito T."/>
            <person name="Ito Y."/>
            <person name="Ito Y."/>
            <person name="Iwabuchi A."/>
            <person name="Kamiya K."/>
            <person name="Karasawa W."/>
            <person name="Kurita K."/>
            <person name="Katagiri S."/>
            <person name="Kikuta A."/>
            <person name="Kobayashi H."/>
            <person name="Kobayashi N."/>
            <person name="Machita K."/>
            <person name="Maehara T."/>
            <person name="Masukawa M."/>
            <person name="Mizubayashi T."/>
            <person name="Mukai Y."/>
            <person name="Nagasaki H."/>
            <person name="Nagata Y."/>
            <person name="Naito S."/>
            <person name="Nakashima M."/>
            <person name="Nakama Y."/>
            <person name="Nakamichi Y."/>
            <person name="Nakamura M."/>
            <person name="Meguro A."/>
            <person name="Negishi M."/>
            <person name="Ohta I."/>
            <person name="Ohta T."/>
            <person name="Okamoto M."/>
            <person name="Ono N."/>
            <person name="Saji S."/>
            <person name="Sakaguchi M."/>
            <person name="Sakai K."/>
            <person name="Shibata M."/>
            <person name="Shimokawa T."/>
            <person name="Song J."/>
            <person name="Takazaki Y."/>
            <person name="Terasawa K."/>
            <person name="Tsugane M."/>
            <person name="Tsuji K."/>
            <person name="Ueda S."/>
            <person name="Waki K."/>
            <person name="Yamagata H."/>
            <person name="Yamamoto M."/>
            <person name="Yamamoto S."/>
            <person name="Yamane H."/>
            <person name="Yoshiki S."/>
            <person name="Yoshihara R."/>
            <person name="Yukawa K."/>
            <person name="Zhong H."/>
            <person name="Yano M."/>
            <person name="Yuan Q."/>
            <person name="Ouyang S."/>
            <person name="Liu J."/>
            <person name="Jones K.M."/>
            <person name="Gansberger K."/>
            <person name="Moffat K."/>
            <person name="Hill J."/>
            <person name="Bera J."/>
            <person name="Fadrosh D."/>
            <person name="Jin S."/>
            <person name="Johri S."/>
            <person name="Kim M."/>
            <person name="Overton L."/>
            <person name="Reardon M."/>
            <person name="Tsitrin T."/>
            <person name="Vuong H."/>
            <person name="Weaver B."/>
            <person name="Ciecko A."/>
            <person name="Tallon L."/>
            <person name="Jackson J."/>
            <person name="Pai G."/>
            <person name="Aken S.V."/>
            <person name="Utterback T."/>
            <person name="Reidmuller S."/>
            <person name="Feldblyum T."/>
            <person name="Hsiao J."/>
            <person name="Zismann V."/>
            <person name="Iobst S."/>
            <person name="de Vazeille A.R."/>
            <person name="Buell C.R."/>
            <person name="Ying K."/>
            <person name="Li Y."/>
            <person name="Lu T."/>
            <person name="Huang Y."/>
            <person name="Zhao Q."/>
            <person name="Feng Q."/>
            <person name="Zhang L."/>
            <person name="Zhu J."/>
            <person name="Weng Q."/>
            <person name="Mu J."/>
            <person name="Lu Y."/>
            <person name="Fan D."/>
            <person name="Liu Y."/>
            <person name="Guan J."/>
            <person name="Zhang Y."/>
            <person name="Yu S."/>
            <person name="Liu X."/>
            <person name="Zhang Y."/>
            <person name="Hong G."/>
            <person name="Han B."/>
            <person name="Choisne N."/>
            <person name="Demange N."/>
            <person name="Orjeda G."/>
            <person name="Samain S."/>
            <person name="Cattolico L."/>
            <person name="Pelletier E."/>
            <person name="Couloux A."/>
            <person name="Segurens B."/>
            <person name="Wincker P."/>
            <person name="D'Hont A."/>
            <person name="Scarpelli C."/>
            <person name="Weissenbach J."/>
            <person name="Salanoubat M."/>
            <person name="Quetier F."/>
            <person name="Yu Y."/>
            <person name="Kim H.R."/>
            <person name="Rambo T."/>
            <person name="Currie J."/>
            <person name="Collura K."/>
            <person name="Luo M."/>
            <person name="Yang T."/>
            <person name="Ammiraju J.S.S."/>
            <person name="Engler F."/>
            <person name="Soderlund C."/>
            <person name="Wing R.A."/>
            <person name="Palmer L.E."/>
            <person name="de la Bastide M."/>
            <person name="Spiegel L."/>
            <person name="Nascimento L."/>
            <person name="Zutavern T."/>
            <person name="O'Shaughnessy A."/>
            <person name="Dike S."/>
            <person name="Dedhia N."/>
            <person name="Preston R."/>
            <person name="Balija V."/>
            <person name="McCombie W.R."/>
            <person name="Chow T."/>
            <person name="Chen H."/>
            <person name="Chung M."/>
            <person name="Chen C."/>
            <person name="Shaw J."/>
            <person name="Wu H."/>
            <person name="Hsiao K."/>
            <person name="Chao Y."/>
            <person name="Chu M."/>
            <person name="Cheng C."/>
            <person name="Hour A."/>
            <person name="Lee P."/>
            <person name="Lin S."/>
            <person name="Lin Y."/>
            <person name="Liou J."/>
            <person name="Liu S."/>
            <person name="Hsing Y."/>
            <person name="Raghuvanshi S."/>
            <person name="Mohanty A."/>
            <person name="Bharti A.K."/>
            <person name="Gaur A."/>
            <person name="Gupta V."/>
            <person name="Kumar D."/>
            <person name="Ravi V."/>
            <person name="Vij S."/>
            <person name="Kapur A."/>
            <person name="Khurana P."/>
            <person name="Khurana P."/>
            <person name="Khurana J.P."/>
            <person name="Tyagi A.K."/>
            <person name="Gaikwad K."/>
            <person name="Singh A."/>
            <person name="Dalal V."/>
            <person name="Srivastava S."/>
            <person name="Dixit A."/>
            <person name="Pal A.K."/>
            <person name="Ghazi I.A."/>
            <person name="Yadav M."/>
            <person name="Pandit A."/>
            <person name="Bhargava A."/>
            <person name="Sureshbabu K."/>
            <person name="Batra K."/>
            <person name="Sharma T.R."/>
            <person name="Mohapatra T."/>
            <person name="Singh N.K."/>
            <person name="Messing J."/>
            <person name="Nelson A.B."/>
            <person name="Fuks G."/>
            <person name="Kavchok S."/>
            <person name="Keizer G."/>
            <person name="Linton E."/>
            <person name="Llaca V."/>
            <person name="Song R."/>
            <person name="Tanyolac B."/>
            <person name="Young S."/>
            <person name="Ho-Il K."/>
            <person name="Hahn J.H."/>
            <person name="Sangsakoo G."/>
            <person name="Vanavichit A."/>
            <person name="de Mattos Luiz.A.T."/>
            <person name="Zimmer P.D."/>
            <person name="Malone G."/>
            <person name="Dellagostin O."/>
            <person name="de Oliveira A.C."/>
            <person name="Bevan M."/>
            <person name="Bancroft I."/>
            <person name="Minx P."/>
            <person name="Cordum H."/>
            <person name="Wilson R."/>
            <person name="Cheng Z."/>
            <person name="Jin W."/>
            <person name="Jiang J."/>
            <person name="Leong S.A."/>
            <person name="Iwama H."/>
            <person name="Gojobori T."/>
            <person name="Itoh T."/>
            <person name="Niimura Y."/>
            <person name="Fujii Y."/>
            <person name="Habara T."/>
            <person name="Sakai H."/>
            <person name="Sato Y."/>
            <person name="Wilson G."/>
            <person name="Kumar K."/>
            <person name="McCouch S."/>
            <person name="Juretic N."/>
            <person name="Hoen D."/>
            <person name="Wright S."/>
            <person name="Bruskiewich R."/>
            <person name="Bureau T."/>
            <person name="Miyao A."/>
            <person name="Hirochika H."/>
            <person name="Nishikawa T."/>
            <person name="Kadowaki K."/>
            <person name="Sugiura M."/>
            <person name="Burr B."/>
            <person name="Sasaki T."/>
        </authorList>
    </citation>
    <scope>NUCLEOTIDE SEQUENCE [LARGE SCALE GENOMIC DNA]</scope>
    <source>
        <strain evidence="2">cv. Nipponbare</strain>
    </source>
</reference>
<dbReference type="Proteomes" id="UP000000763">
    <property type="component" value="Chromosome 2"/>
</dbReference>
<name>Q6Z5J3_ORYSJ</name>
<evidence type="ECO:0000313" key="2">
    <source>
        <dbReference type="Proteomes" id="UP000000763"/>
    </source>
</evidence>
<proteinExistence type="predicted"/>
<evidence type="ECO:0000313" key="1">
    <source>
        <dbReference type="EMBL" id="BAD17273.1"/>
    </source>
</evidence>
<dbReference type="AlphaFoldDB" id="Q6Z5J3"/>